<evidence type="ECO:0000313" key="3">
    <source>
        <dbReference type="Proteomes" id="UP000323653"/>
    </source>
</evidence>
<gene>
    <name evidence="2" type="ORF">FYC62_04845</name>
</gene>
<dbReference type="PIRSF" id="PIRSF029883">
    <property type="entry name" value="KdgF"/>
    <property type="match status" value="1"/>
</dbReference>
<dbReference type="PANTHER" id="PTHR40112">
    <property type="entry name" value="H2HPP ISOMERASE"/>
    <property type="match status" value="1"/>
</dbReference>
<accession>A0A5C0VEG7</accession>
<reference evidence="2 3" key="1">
    <citation type="submission" date="2019-08" db="EMBL/GenBank/DDBJ databases">
        <title>Pedobacter sp. nov., isolated from Han river, South Korea.</title>
        <authorList>
            <person name="Lee D.-H."/>
            <person name="Kim Y.-S."/>
            <person name="Hwang E.-M."/>
            <person name="Le Tran T.C."/>
            <person name="Cha C.-J."/>
        </authorList>
    </citation>
    <scope>NUCLEOTIDE SEQUENCE [LARGE SCALE GENOMIC DNA]</scope>
    <source>
        <strain evidence="2 3">CJ43</strain>
    </source>
</reference>
<dbReference type="Pfam" id="PF07883">
    <property type="entry name" value="Cupin_2"/>
    <property type="match status" value="1"/>
</dbReference>
<protein>
    <submittedName>
        <fullName evidence="2">Cupin domain-containing protein</fullName>
    </submittedName>
</protein>
<dbReference type="EMBL" id="CP043329">
    <property type="protein sequence ID" value="QEK51075.1"/>
    <property type="molecule type" value="Genomic_DNA"/>
</dbReference>
<dbReference type="RefSeq" id="WP_149074135.1">
    <property type="nucleotide sequence ID" value="NZ_CP043329.1"/>
</dbReference>
<organism evidence="2 3">
    <name type="scientific">Pedobacter aquae</name>
    <dbReference type="NCBI Taxonomy" id="2605747"/>
    <lineage>
        <taxon>Bacteria</taxon>
        <taxon>Pseudomonadati</taxon>
        <taxon>Bacteroidota</taxon>
        <taxon>Sphingobacteriia</taxon>
        <taxon>Sphingobacteriales</taxon>
        <taxon>Sphingobacteriaceae</taxon>
        <taxon>Pedobacter</taxon>
    </lineage>
</organism>
<evidence type="ECO:0000313" key="2">
    <source>
        <dbReference type="EMBL" id="QEK51075.1"/>
    </source>
</evidence>
<dbReference type="KEGG" id="pej:FYC62_04845"/>
<dbReference type="InterPro" id="IPR025499">
    <property type="entry name" value="KdgF"/>
</dbReference>
<dbReference type="Gene3D" id="2.60.120.10">
    <property type="entry name" value="Jelly Rolls"/>
    <property type="match status" value="1"/>
</dbReference>
<dbReference type="PANTHER" id="PTHR40112:SF1">
    <property type="entry name" value="H2HPP ISOMERASE"/>
    <property type="match status" value="1"/>
</dbReference>
<dbReference type="InterPro" id="IPR011051">
    <property type="entry name" value="RmlC_Cupin_sf"/>
</dbReference>
<keyword evidence="3" id="KW-1185">Reference proteome</keyword>
<sequence length="113" mass="12873">MTTKQAPYQFSSLIAEEQIKEGLSRQIFGYDDQVMMVKVFFKKDVIGDLHAHPHVQVSYVAEGSFEVYIGDETQILRKGDGFYIKPDTIHGVKCLEDGILVDVFNPLREDFIS</sequence>
<dbReference type="InterPro" id="IPR052535">
    <property type="entry name" value="Bacilysin_H2HPP_isomerase"/>
</dbReference>
<feature type="domain" description="Cupin type-2" evidence="1">
    <location>
        <begin position="47"/>
        <end position="98"/>
    </location>
</feature>
<evidence type="ECO:0000259" key="1">
    <source>
        <dbReference type="Pfam" id="PF07883"/>
    </source>
</evidence>
<dbReference type="InterPro" id="IPR013096">
    <property type="entry name" value="Cupin_2"/>
</dbReference>
<dbReference type="Proteomes" id="UP000323653">
    <property type="component" value="Chromosome"/>
</dbReference>
<dbReference type="SUPFAM" id="SSF51182">
    <property type="entry name" value="RmlC-like cupins"/>
    <property type="match status" value="1"/>
</dbReference>
<dbReference type="AlphaFoldDB" id="A0A5C0VEG7"/>
<proteinExistence type="predicted"/>
<name>A0A5C0VEG7_9SPHI</name>
<dbReference type="InterPro" id="IPR014710">
    <property type="entry name" value="RmlC-like_jellyroll"/>
</dbReference>
<dbReference type="CDD" id="cd02238">
    <property type="entry name" value="cupin_KdgF"/>
    <property type="match status" value="1"/>
</dbReference>